<dbReference type="Proteomes" id="UP000887565">
    <property type="component" value="Unplaced"/>
</dbReference>
<keyword evidence="1" id="KW-1185">Reference proteome</keyword>
<dbReference type="WBParaSite" id="nRc.2.0.1.t26755-RA">
    <property type="protein sequence ID" value="nRc.2.0.1.t26755-RA"/>
    <property type="gene ID" value="nRc.2.0.1.g26755"/>
</dbReference>
<evidence type="ECO:0000313" key="2">
    <source>
        <dbReference type="WBParaSite" id="nRc.2.0.1.t26755-RA"/>
    </source>
</evidence>
<name>A0A915JKQ9_ROMCU</name>
<reference evidence="2" key="1">
    <citation type="submission" date="2022-11" db="UniProtKB">
        <authorList>
            <consortium name="WormBaseParasite"/>
        </authorList>
    </citation>
    <scope>IDENTIFICATION</scope>
</reference>
<dbReference type="AlphaFoldDB" id="A0A915JKQ9"/>
<accession>A0A915JKQ9</accession>
<protein>
    <submittedName>
        <fullName evidence="2">Uncharacterized protein</fullName>
    </submittedName>
</protein>
<proteinExistence type="predicted"/>
<organism evidence="1 2">
    <name type="scientific">Romanomermis culicivorax</name>
    <name type="common">Nematode worm</name>
    <dbReference type="NCBI Taxonomy" id="13658"/>
    <lineage>
        <taxon>Eukaryota</taxon>
        <taxon>Metazoa</taxon>
        <taxon>Ecdysozoa</taxon>
        <taxon>Nematoda</taxon>
        <taxon>Enoplea</taxon>
        <taxon>Dorylaimia</taxon>
        <taxon>Mermithida</taxon>
        <taxon>Mermithoidea</taxon>
        <taxon>Mermithidae</taxon>
        <taxon>Romanomermis</taxon>
    </lineage>
</organism>
<evidence type="ECO:0000313" key="1">
    <source>
        <dbReference type="Proteomes" id="UP000887565"/>
    </source>
</evidence>
<sequence length="81" mass="8926">MPEYTSTCERCAAIGHACGGLRHHGPMQRPSIRPCTRHARCLNEILKDAHLKTSQGSTCPKSGVYQCMERPSMGKVQMLAN</sequence>